<proteinExistence type="predicted"/>
<sequence>MKCIYEHMWSNYLRLCTK</sequence>
<accession>A0A0A9GF22</accession>
<organism evidence="1">
    <name type="scientific">Arundo donax</name>
    <name type="common">Giant reed</name>
    <name type="synonym">Donax arundinaceus</name>
    <dbReference type="NCBI Taxonomy" id="35708"/>
    <lineage>
        <taxon>Eukaryota</taxon>
        <taxon>Viridiplantae</taxon>
        <taxon>Streptophyta</taxon>
        <taxon>Embryophyta</taxon>
        <taxon>Tracheophyta</taxon>
        <taxon>Spermatophyta</taxon>
        <taxon>Magnoliopsida</taxon>
        <taxon>Liliopsida</taxon>
        <taxon>Poales</taxon>
        <taxon>Poaceae</taxon>
        <taxon>PACMAD clade</taxon>
        <taxon>Arundinoideae</taxon>
        <taxon>Arundineae</taxon>
        <taxon>Arundo</taxon>
    </lineage>
</organism>
<protein>
    <submittedName>
        <fullName evidence="1">Uncharacterized protein</fullName>
    </submittedName>
</protein>
<reference evidence="1" key="1">
    <citation type="submission" date="2014-09" db="EMBL/GenBank/DDBJ databases">
        <authorList>
            <person name="Magalhaes I.L.F."/>
            <person name="Oliveira U."/>
            <person name="Santos F.R."/>
            <person name="Vidigal T.H.D.A."/>
            <person name="Brescovit A.D."/>
            <person name="Santos A.J."/>
        </authorList>
    </citation>
    <scope>NUCLEOTIDE SEQUENCE</scope>
    <source>
        <tissue evidence="1">Shoot tissue taken approximately 20 cm above the soil surface</tissue>
    </source>
</reference>
<evidence type="ECO:0000313" key="1">
    <source>
        <dbReference type="EMBL" id="JAE23082.1"/>
    </source>
</evidence>
<name>A0A0A9GF22_ARUDO</name>
<dbReference type="EMBL" id="GBRH01174814">
    <property type="protein sequence ID" value="JAE23082.1"/>
    <property type="molecule type" value="Transcribed_RNA"/>
</dbReference>
<dbReference type="AlphaFoldDB" id="A0A0A9GF22"/>
<reference evidence="1" key="2">
    <citation type="journal article" date="2015" name="Data Brief">
        <title>Shoot transcriptome of the giant reed, Arundo donax.</title>
        <authorList>
            <person name="Barrero R.A."/>
            <person name="Guerrero F.D."/>
            <person name="Moolhuijzen P."/>
            <person name="Goolsby J.A."/>
            <person name="Tidwell J."/>
            <person name="Bellgard S.E."/>
            <person name="Bellgard M.I."/>
        </authorList>
    </citation>
    <scope>NUCLEOTIDE SEQUENCE</scope>
    <source>
        <tissue evidence="1">Shoot tissue taken approximately 20 cm above the soil surface</tissue>
    </source>
</reference>